<sequence length="440" mass="49513">MLIYIVCIRVKSSYRVGVNIRGGKRHMKKIVLCLLLLSSLTFNQQVFAESYENWTEVATEMNIYLDKAVKSYFSGDMVQAKEDINTAYFKFYEKLGFEKTVKTHISGRRVKNIEALFHLSKRLSVERGNEEELSDTIKELKINLLEDATKLDNSNGEKTSTQARKNVNNSSVVFISSFGLTLREGLEAILVISAIIAYLVKTNNGELVKKVYVGTGLGVVFSVILAIIFTYTAQILGDVVSGRAQELFEGITMFLAVAVLFYMSNWMLSKSSIENWNKYVSQKAQISVSTGSQGALIFSAFLAVAREGAELILFFQGLQTTVRENRQYIWYGLGLAVLILLFVFVLVTKFSVRLPVKPFFYGTSILMFIMCFSFLGKGVSELQEADVVTQTFVPWMNGFSVDFLGIYDMYESLIPQLILLVITIMMFIKSTKGGGKNERL</sequence>
<dbReference type="PANTHER" id="PTHR31632">
    <property type="entry name" value="IRON TRANSPORTER FTH1"/>
    <property type="match status" value="1"/>
</dbReference>
<feature type="transmembrane region" description="Helical" evidence="6">
    <location>
        <begin position="413"/>
        <end position="431"/>
    </location>
</feature>
<name>A0A1L8RCE2_9ENTE</name>
<comment type="similarity">
    <text evidence="2">Belongs to the oxidase-dependent Fe transporter (OFeT) (TC 9.A.10.1) family.</text>
</comment>
<evidence type="ECO:0000256" key="7">
    <source>
        <dbReference type="SAM" id="SignalP"/>
    </source>
</evidence>
<dbReference type="AlphaFoldDB" id="A0A1L8RCE2"/>
<dbReference type="STRING" id="214095.RU97_GL000602"/>
<keyword evidence="9" id="KW-1185">Reference proteome</keyword>
<evidence type="ECO:0000256" key="5">
    <source>
        <dbReference type="ARBA" id="ARBA00023136"/>
    </source>
</evidence>
<dbReference type="Pfam" id="PF03239">
    <property type="entry name" value="FTR1"/>
    <property type="match status" value="1"/>
</dbReference>
<feature type="transmembrane region" description="Helical" evidence="6">
    <location>
        <begin position="295"/>
        <end position="316"/>
    </location>
</feature>
<dbReference type="Proteomes" id="UP000181884">
    <property type="component" value="Unassembled WGS sequence"/>
</dbReference>
<gene>
    <name evidence="8" type="ORF">RU97_GL000602</name>
</gene>
<feature type="transmembrane region" description="Helical" evidence="6">
    <location>
        <begin position="359"/>
        <end position="376"/>
    </location>
</feature>
<accession>A0A1L8RCE2</accession>
<evidence type="ECO:0000256" key="4">
    <source>
        <dbReference type="ARBA" id="ARBA00022989"/>
    </source>
</evidence>
<keyword evidence="5 6" id="KW-0472">Membrane</keyword>
<reference evidence="8 9" key="1">
    <citation type="submission" date="2014-12" db="EMBL/GenBank/DDBJ databases">
        <title>Draft genome sequences of 29 type strains of Enterococci.</title>
        <authorList>
            <person name="Zhong Z."/>
            <person name="Sun Z."/>
            <person name="Liu W."/>
            <person name="Zhang W."/>
            <person name="Zhang H."/>
        </authorList>
    </citation>
    <scope>NUCLEOTIDE SEQUENCE [LARGE SCALE GENOMIC DNA]</scope>
    <source>
        <strain evidence="8 9">DSM 17029</strain>
    </source>
</reference>
<keyword evidence="3 6" id="KW-0812">Transmembrane</keyword>
<feature type="transmembrane region" description="Helical" evidence="6">
    <location>
        <begin position="211"/>
        <end position="231"/>
    </location>
</feature>
<protein>
    <submittedName>
        <fullName evidence="8">FTR1 family protein</fullName>
    </submittedName>
</protein>
<comment type="subcellular location">
    <subcellularLocation>
        <location evidence="1">Membrane</location>
        <topology evidence="1">Multi-pass membrane protein</topology>
    </subcellularLocation>
</comment>
<keyword evidence="4 6" id="KW-1133">Transmembrane helix</keyword>
<dbReference type="GO" id="GO:0015093">
    <property type="term" value="F:ferrous iron transmembrane transporter activity"/>
    <property type="evidence" value="ECO:0007669"/>
    <property type="project" value="TreeGrafter"/>
</dbReference>
<dbReference type="InterPro" id="IPR004923">
    <property type="entry name" value="FTR1/Fip1/EfeU"/>
</dbReference>
<feature type="signal peptide" evidence="7">
    <location>
        <begin position="1"/>
        <end position="48"/>
    </location>
</feature>
<dbReference type="GO" id="GO:0033573">
    <property type="term" value="C:high-affinity iron permease complex"/>
    <property type="evidence" value="ECO:0007669"/>
    <property type="project" value="InterPro"/>
</dbReference>
<organism evidence="8 9">
    <name type="scientific">Enterococcus canis</name>
    <dbReference type="NCBI Taxonomy" id="214095"/>
    <lineage>
        <taxon>Bacteria</taxon>
        <taxon>Bacillati</taxon>
        <taxon>Bacillota</taxon>
        <taxon>Bacilli</taxon>
        <taxon>Lactobacillales</taxon>
        <taxon>Enterococcaceae</taxon>
        <taxon>Enterococcus</taxon>
    </lineage>
</organism>
<feature type="transmembrane region" description="Helical" evidence="6">
    <location>
        <begin position="251"/>
        <end position="268"/>
    </location>
</feature>
<evidence type="ECO:0000313" key="8">
    <source>
        <dbReference type="EMBL" id="OJG17416.1"/>
    </source>
</evidence>
<feature type="transmembrane region" description="Helical" evidence="6">
    <location>
        <begin position="328"/>
        <end position="347"/>
    </location>
</feature>
<feature type="chain" id="PRO_5012047044" evidence="7">
    <location>
        <begin position="49"/>
        <end position="440"/>
    </location>
</feature>
<comment type="caution">
    <text evidence="8">The sequence shown here is derived from an EMBL/GenBank/DDBJ whole genome shotgun (WGS) entry which is preliminary data.</text>
</comment>
<dbReference type="EMBL" id="JXKH01000010">
    <property type="protein sequence ID" value="OJG17416.1"/>
    <property type="molecule type" value="Genomic_DNA"/>
</dbReference>
<evidence type="ECO:0000313" key="9">
    <source>
        <dbReference type="Proteomes" id="UP000181884"/>
    </source>
</evidence>
<evidence type="ECO:0000256" key="6">
    <source>
        <dbReference type="SAM" id="Phobius"/>
    </source>
</evidence>
<keyword evidence="7" id="KW-0732">Signal</keyword>
<proteinExistence type="inferred from homology"/>
<evidence type="ECO:0000256" key="3">
    <source>
        <dbReference type="ARBA" id="ARBA00022692"/>
    </source>
</evidence>
<evidence type="ECO:0000256" key="2">
    <source>
        <dbReference type="ARBA" id="ARBA00008333"/>
    </source>
</evidence>
<feature type="transmembrane region" description="Helical" evidence="6">
    <location>
        <begin position="172"/>
        <end position="199"/>
    </location>
</feature>
<evidence type="ECO:0000256" key="1">
    <source>
        <dbReference type="ARBA" id="ARBA00004141"/>
    </source>
</evidence>
<dbReference type="PANTHER" id="PTHR31632:SF2">
    <property type="entry name" value="PLASMA MEMBRANE IRON PERMEASE"/>
    <property type="match status" value="1"/>
</dbReference>